<feature type="compositionally biased region" description="Polar residues" evidence="1">
    <location>
        <begin position="213"/>
        <end position="231"/>
    </location>
</feature>
<comment type="caution">
    <text evidence="2">The sequence shown here is derived from an EMBL/GenBank/DDBJ whole genome shotgun (WGS) entry which is preliminary data.</text>
</comment>
<dbReference type="AlphaFoldDB" id="A0A8H3HH90"/>
<feature type="non-terminal residue" evidence="2">
    <location>
        <position position="1"/>
    </location>
</feature>
<feature type="region of interest" description="Disordered" evidence="1">
    <location>
        <begin position="303"/>
        <end position="424"/>
    </location>
</feature>
<organism evidence="2 3">
    <name type="scientific">Rhizoctonia solani</name>
    <dbReference type="NCBI Taxonomy" id="456999"/>
    <lineage>
        <taxon>Eukaryota</taxon>
        <taxon>Fungi</taxon>
        <taxon>Dikarya</taxon>
        <taxon>Basidiomycota</taxon>
        <taxon>Agaricomycotina</taxon>
        <taxon>Agaricomycetes</taxon>
        <taxon>Cantharellales</taxon>
        <taxon>Ceratobasidiaceae</taxon>
        <taxon>Rhizoctonia</taxon>
    </lineage>
</organism>
<feature type="compositionally biased region" description="Low complexity" evidence="1">
    <location>
        <begin position="256"/>
        <end position="273"/>
    </location>
</feature>
<evidence type="ECO:0000256" key="1">
    <source>
        <dbReference type="SAM" id="MobiDB-lite"/>
    </source>
</evidence>
<dbReference type="Proteomes" id="UP000663853">
    <property type="component" value="Unassembled WGS sequence"/>
</dbReference>
<feature type="compositionally biased region" description="Polar residues" evidence="1">
    <location>
        <begin position="22"/>
        <end position="36"/>
    </location>
</feature>
<proteinExistence type="predicted"/>
<sequence length="424" mass="45419">MDKTIQDKPGFFTLAEPLFSITSNPSYPLGSPNSPSLDPAAPTNPSPSVNGVNGSGPAAVHPSEQGGSWDSTNTYSPQSWSRDPNLVMVPGPIPHPPLKEQRTPGDENPGIPSEGWEAVRKRKRAHSGVEVDLLPLNREILQDRGRGKTRINADPGAHVNLRTLRGAEPISLPPVQLLVRGSKEKGVQLPGISSIFGQSELPYERRPARRLSESSPRVYSASDLSRSTHSPNLWPPRQARVDSISTAGTDVSLSRPSSPDTSALASSTSSLSSIFEDRTSHPSQRSLENEDTGVSVADIYAPSSVPADVTGDTTHLSASVEEDRVMDDAPADGTYASPPHEEKPESRLATPTSIKSEPETDSAPNSPRSKGISESGLFGHEGALAKSQIPEMQLDTQTPIEQRDEQMACTPTQPGPKHSLPWMD</sequence>
<feature type="compositionally biased region" description="Polar residues" evidence="1">
    <location>
        <begin position="65"/>
        <end position="82"/>
    </location>
</feature>
<accession>A0A8H3HH90</accession>
<protein>
    <submittedName>
        <fullName evidence="2">Uncharacterized protein</fullName>
    </submittedName>
</protein>
<feature type="compositionally biased region" description="Basic and acidic residues" evidence="1">
    <location>
        <begin position="203"/>
        <end position="212"/>
    </location>
</feature>
<dbReference type="EMBL" id="CAJMXA010004016">
    <property type="protein sequence ID" value="CAE6531450.1"/>
    <property type="molecule type" value="Genomic_DNA"/>
</dbReference>
<name>A0A8H3HH90_9AGAM</name>
<gene>
    <name evidence="2" type="ORF">RDB_LOCUS168813</name>
</gene>
<feature type="compositionally biased region" description="Polar residues" evidence="1">
    <location>
        <begin position="243"/>
        <end position="255"/>
    </location>
</feature>
<reference evidence="2" key="1">
    <citation type="submission" date="2021-01" db="EMBL/GenBank/DDBJ databases">
        <authorList>
            <person name="Kaushik A."/>
        </authorList>
    </citation>
    <scope>NUCLEOTIDE SEQUENCE</scope>
    <source>
        <strain evidence="2">AG6-10EEA</strain>
    </source>
</reference>
<evidence type="ECO:0000313" key="3">
    <source>
        <dbReference type="Proteomes" id="UP000663853"/>
    </source>
</evidence>
<evidence type="ECO:0000313" key="2">
    <source>
        <dbReference type="EMBL" id="CAE6531450.1"/>
    </source>
</evidence>
<feature type="region of interest" description="Disordered" evidence="1">
    <location>
        <begin position="203"/>
        <end position="291"/>
    </location>
</feature>
<feature type="region of interest" description="Disordered" evidence="1">
    <location>
        <begin position="22"/>
        <end position="109"/>
    </location>
</feature>